<evidence type="ECO:0000313" key="2">
    <source>
        <dbReference type="EMBL" id="TRX22024.1"/>
    </source>
</evidence>
<dbReference type="Pfam" id="PF07693">
    <property type="entry name" value="KAP_NTPase"/>
    <property type="match status" value="1"/>
</dbReference>
<dbReference type="OrthoDB" id="88903at2"/>
<dbReference type="Proteomes" id="UP000318585">
    <property type="component" value="Unassembled WGS sequence"/>
</dbReference>
<organism evidence="2 3">
    <name type="scientific">Flavobacterium franklandianum</name>
    <dbReference type="NCBI Taxonomy" id="2594430"/>
    <lineage>
        <taxon>Bacteria</taxon>
        <taxon>Pseudomonadati</taxon>
        <taxon>Bacteroidota</taxon>
        <taxon>Flavobacteriia</taxon>
        <taxon>Flavobacteriales</taxon>
        <taxon>Flavobacteriaceae</taxon>
        <taxon>Flavobacterium</taxon>
    </lineage>
</organism>
<feature type="domain" description="KAP NTPase" evidence="1">
    <location>
        <begin position="14"/>
        <end position="197"/>
    </location>
</feature>
<evidence type="ECO:0000259" key="1">
    <source>
        <dbReference type="Pfam" id="PF07693"/>
    </source>
</evidence>
<comment type="caution">
    <text evidence="2">The sequence shown here is derived from an EMBL/GenBank/DDBJ whole genome shotgun (WGS) entry which is preliminary data.</text>
</comment>
<gene>
    <name evidence="2" type="ORF">FNW17_04955</name>
</gene>
<dbReference type="InterPro" id="IPR027417">
    <property type="entry name" value="P-loop_NTPase"/>
</dbReference>
<dbReference type="Gene3D" id="3.40.50.300">
    <property type="entry name" value="P-loop containing nucleotide triphosphate hydrolases"/>
    <property type="match status" value="1"/>
</dbReference>
<dbReference type="SUPFAM" id="SSF52540">
    <property type="entry name" value="P-loop containing nucleoside triphosphate hydrolases"/>
    <property type="match status" value="1"/>
</dbReference>
<evidence type="ECO:0000313" key="3">
    <source>
        <dbReference type="Proteomes" id="UP000318585"/>
    </source>
</evidence>
<dbReference type="EMBL" id="VJZR01000003">
    <property type="protein sequence ID" value="TRX22024.1"/>
    <property type="molecule type" value="Genomic_DNA"/>
</dbReference>
<dbReference type="RefSeq" id="WP_144071032.1">
    <property type="nucleotide sequence ID" value="NZ_VJZR01000003.1"/>
</dbReference>
<keyword evidence="3" id="KW-1185">Reference proteome</keyword>
<accession>A0A553CNQ2</accession>
<reference evidence="2 3" key="1">
    <citation type="submission" date="2019-07" db="EMBL/GenBank/DDBJ databases">
        <title>Novel species of Flavobacterium.</title>
        <authorList>
            <person name="Liu Q."/>
            <person name="Xin Y.-H."/>
        </authorList>
    </citation>
    <scope>NUCLEOTIDE SEQUENCE [LARGE SCALE GENOMIC DNA]</scope>
    <source>
        <strain evidence="2 3">LB3P56</strain>
    </source>
</reference>
<proteinExistence type="predicted"/>
<dbReference type="InterPro" id="IPR011646">
    <property type="entry name" value="KAP_P-loop"/>
</dbReference>
<name>A0A553CNQ2_9FLAO</name>
<dbReference type="AlphaFoldDB" id="A0A553CNQ2"/>
<sequence length="617" mass="73211">MQNLKEIVEYYLKSNTNYALMITGEWGIGKTYYFKNILSKDICKISTSNDESKKYRPILVSLFGLKSVEEIQSEIFLCLYPILKSNKLKLGASIGKAVTKGILHLKGLGEYIKYIEEINVNTNELINFEELVLCFDDLERISENLKLEELIGYINSLVENENVKVIIIANENKIDSANYHILKEKVVGNSIEFIANIFDTFDSLIEIKFSGFPIYQSFLKENKNFILEVFSKKSRNIRILSYCLSYFQNVFSEIKVNLTSDNILRQKESEIFQMLLRFSIAISIEYKEGKISFTNRETLDDSSYIILDSFFEKNNLPKEKEEKTYKEQFNINYFDNNGWTYFKSIYDFLTGGNIFRLTNILDELNKYYNIEQNVILPHYEVLNSLNYQNCFKLTDLEYLELTKKLIDYTDKGLYDISNYLTIFHFITRFNNPLNFNLENLEKRIVKGMKKGKPHYKHTGSLDFYLSVNENSEFKTHLIKIKEEALKINDEILMEEKKSIATDLEEKCYENFAEFYTEILRTDKDYFFNPIMKDFKSYRFYTFFLNGNNEKKWEIIRFIQNRYKKYQNHYLKLDLAFFEELEKRVEKKCSKIKKGNLSGFLFNELHKVIKETIEILKT</sequence>
<protein>
    <recommendedName>
        <fullName evidence="1">KAP NTPase domain-containing protein</fullName>
    </recommendedName>
</protein>